<organism evidence="1 2">
    <name type="scientific">Dryococelus australis</name>
    <dbReference type="NCBI Taxonomy" id="614101"/>
    <lineage>
        <taxon>Eukaryota</taxon>
        <taxon>Metazoa</taxon>
        <taxon>Ecdysozoa</taxon>
        <taxon>Arthropoda</taxon>
        <taxon>Hexapoda</taxon>
        <taxon>Insecta</taxon>
        <taxon>Pterygota</taxon>
        <taxon>Neoptera</taxon>
        <taxon>Polyneoptera</taxon>
        <taxon>Phasmatodea</taxon>
        <taxon>Verophasmatodea</taxon>
        <taxon>Anareolatae</taxon>
        <taxon>Phasmatidae</taxon>
        <taxon>Eurycanthinae</taxon>
        <taxon>Dryococelus</taxon>
    </lineage>
</organism>
<accession>A0ABQ9H753</accession>
<dbReference type="EMBL" id="JARBHB010000006">
    <property type="protein sequence ID" value="KAJ8880128.1"/>
    <property type="molecule type" value="Genomic_DNA"/>
</dbReference>
<dbReference type="Proteomes" id="UP001159363">
    <property type="component" value="Chromosome 5"/>
</dbReference>
<evidence type="ECO:0000313" key="1">
    <source>
        <dbReference type="EMBL" id="KAJ8880128.1"/>
    </source>
</evidence>
<sequence>MPDRTTVSSSVIPDLYSKNFDYESVCLEIAPFTGTTHSSANIAEMLKHDLLHKWHIENKVHLVVCDNAANMVCATGTANMDHIPLYSTYSAIGDQRQLIFT</sequence>
<name>A0ABQ9H753_9NEOP</name>
<gene>
    <name evidence="1" type="ORF">PR048_016591</name>
</gene>
<proteinExistence type="predicted"/>
<protein>
    <recommendedName>
        <fullName evidence="3">Transposase</fullName>
    </recommendedName>
</protein>
<evidence type="ECO:0008006" key="3">
    <source>
        <dbReference type="Google" id="ProtNLM"/>
    </source>
</evidence>
<comment type="caution">
    <text evidence="1">The sequence shown here is derived from an EMBL/GenBank/DDBJ whole genome shotgun (WGS) entry which is preliminary data.</text>
</comment>
<reference evidence="1 2" key="1">
    <citation type="submission" date="2023-02" db="EMBL/GenBank/DDBJ databases">
        <title>LHISI_Scaffold_Assembly.</title>
        <authorList>
            <person name="Stuart O.P."/>
            <person name="Cleave R."/>
            <person name="Magrath M.J.L."/>
            <person name="Mikheyev A.S."/>
        </authorList>
    </citation>
    <scope>NUCLEOTIDE SEQUENCE [LARGE SCALE GENOMIC DNA]</scope>
    <source>
        <strain evidence="1">Daus_M_001</strain>
        <tissue evidence="1">Leg muscle</tissue>
    </source>
</reference>
<keyword evidence="2" id="KW-1185">Reference proteome</keyword>
<evidence type="ECO:0000313" key="2">
    <source>
        <dbReference type="Proteomes" id="UP001159363"/>
    </source>
</evidence>